<gene>
    <name evidence="1" type="ORF">AAGV33_07245</name>
</gene>
<comment type="caution">
    <text evidence="1">The sequence shown here is derived from an EMBL/GenBank/DDBJ whole genome shotgun (WGS) entry which is preliminary data.</text>
</comment>
<protein>
    <submittedName>
        <fullName evidence="1">Uncharacterized protein</fullName>
    </submittedName>
</protein>
<dbReference type="Proteomes" id="UP001574170">
    <property type="component" value="Unassembled WGS sequence"/>
</dbReference>
<name>A0ABV4TJI7_9FLAO</name>
<evidence type="ECO:0000313" key="2">
    <source>
        <dbReference type="Proteomes" id="UP001574170"/>
    </source>
</evidence>
<dbReference type="EMBL" id="JBCFQK010000008">
    <property type="protein sequence ID" value="MFA9194198.1"/>
    <property type="molecule type" value="Genomic_DNA"/>
</dbReference>
<reference evidence="1 2" key="1">
    <citation type="submission" date="2024-04" db="EMBL/GenBank/DDBJ databases">
        <title>New Clade of Flavobacterium.</title>
        <authorList>
            <person name="Matos L."/>
            <person name="Proenca D.N."/>
            <person name="Fransisco R.M."/>
            <person name="Chung A.P."/>
            <person name="Maccario L."/>
            <person name="Sorensen S.J."/>
            <person name="Morais P.V."/>
        </authorList>
    </citation>
    <scope>NUCLEOTIDE SEQUENCE [LARGE SCALE GENOMIC DNA]</scope>
    <source>
        <strain evidence="1 2">FBOR7N2.3</strain>
    </source>
</reference>
<dbReference type="RefSeq" id="WP_373391304.1">
    <property type="nucleotide sequence ID" value="NZ_JBCFQJ010000018.1"/>
</dbReference>
<proteinExistence type="predicted"/>
<evidence type="ECO:0000313" key="1">
    <source>
        <dbReference type="EMBL" id="MFA9194198.1"/>
    </source>
</evidence>
<accession>A0ABV4TJI7</accession>
<keyword evidence="2" id="KW-1185">Reference proteome</keyword>
<sequence length="81" mass="9857">MSIQNELKKEILAKCNELELSKSIKDVRKLKYDILNLAYQKINIFVLDKWQYYVNIRIYELEKNLNLSIDDKILWLHNEIE</sequence>
<organism evidence="1 2">
    <name type="scientific">Flavobacterium magnesitis</name>
    <dbReference type="NCBI Taxonomy" id="3138077"/>
    <lineage>
        <taxon>Bacteria</taxon>
        <taxon>Pseudomonadati</taxon>
        <taxon>Bacteroidota</taxon>
        <taxon>Flavobacteriia</taxon>
        <taxon>Flavobacteriales</taxon>
        <taxon>Flavobacteriaceae</taxon>
        <taxon>Flavobacterium</taxon>
    </lineage>
</organism>